<reference evidence="5 6" key="1">
    <citation type="submission" date="2024-03" db="EMBL/GenBank/DDBJ databases">
        <title>The genome assembly and annotation of the cricket Gryllus longicercus Weissman &amp; Gray.</title>
        <authorList>
            <person name="Szrajer S."/>
            <person name="Gray D."/>
            <person name="Ylla G."/>
        </authorList>
    </citation>
    <scope>NUCLEOTIDE SEQUENCE [LARGE SCALE GENOMIC DNA]</scope>
    <source>
        <strain evidence="5">DAG 2021-001</strain>
        <tissue evidence="5">Whole body minus gut</tissue>
    </source>
</reference>
<dbReference type="PROSITE" id="PS50068">
    <property type="entry name" value="LDLRA_2"/>
    <property type="match status" value="1"/>
</dbReference>
<keyword evidence="4" id="KW-0472">Membrane</keyword>
<keyword evidence="4" id="KW-1133">Transmembrane helix</keyword>
<comment type="caution">
    <text evidence="5">The sequence shown here is derived from an EMBL/GenBank/DDBJ whole genome shotgun (WGS) entry which is preliminary data.</text>
</comment>
<evidence type="ECO:0000313" key="5">
    <source>
        <dbReference type="EMBL" id="KAK7790341.1"/>
    </source>
</evidence>
<keyword evidence="1 2" id="KW-1015">Disulfide bond</keyword>
<evidence type="ECO:0000256" key="1">
    <source>
        <dbReference type="ARBA" id="ARBA00023157"/>
    </source>
</evidence>
<dbReference type="AlphaFoldDB" id="A0AAN9YZC8"/>
<dbReference type="PANTHER" id="PTHR24652">
    <property type="entry name" value="LOW-DENSITY LIPOPROTEIN RECEPTOR CLASS A DOMAIN-CONTAINING PROTEIN 2"/>
    <property type="match status" value="1"/>
</dbReference>
<sequence length="254" mass="27356">MRWRSWKPHPRRTEGTFSERVCLCLLQSDLSCRNTKHSVGIIYTRTNFVTLKYVTDSWGTESNGFKLVITAFKGKSVAEHACEDFRCERDYCIATDLVCDDVNHCGDGSDEAGVLATCAQNNMNTVLGMSLTVFVVSVVSGLLVVFACVVGVAVCLCRRGTNGRALPSAQQPPPAAGSFPYVRVERRGERRGVRAAEGCAAALPRAPTGGKLPSPCGPTARVQRGPGPPLLPGKVRSSGSDSDISSSQKDEWFV</sequence>
<protein>
    <submittedName>
        <fullName evidence="5">Uncharacterized protein</fullName>
    </submittedName>
</protein>
<name>A0AAN9YZC8_9ORTH</name>
<evidence type="ECO:0000256" key="4">
    <source>
        <dbReference type="SAM" id="Phobius"/>
    </source>
</evidence>
<dbReference type="SUPFAM" id="SSF57424">
    <property type="entry name" value="LDL receptor-like module"/>
    <property type="match status" value="1"/>
</dbReference>
<accession>A0AAN9YZC8</accession>
<dbReference type="InterPro" id="IPR002172">
    <property type="entry name" value="LDrepeatLR_classA_rpt"/>
</dbReference>
<dbReference type="InterPro" id="IPR042333">
    <property type="entry name" value="LRAD2/Mig-13-like"/>
</dbReference>
<comment type="caution">
    <text evidence="2">Lacks conserved residue(s) required for the propagation of feature annotation.</text>
</comment>
<feature type="compositionally biased region" description="Low complexity" evidence="3">
    <location>
        <begin position="237"/>
        <end position="247"/>
    </location>
</feature>
<keyword evidence="4" id="KW-0812">Transmembrane</keyword>
<feature type="transmembrane region" description="Helical" evidence="4">
    <location>
        <begin position="131"/>
        <end position="154"/>
    </location>
</feature>
<dbReference type="SMART" id="SM00192">
    <property type="entry name" value="LDLa"/>
    <property type="match status" value="1"/>
</dbReference>
<dbReference type="InterPro" id="IPR036055">
    <property type="entry name" value="LDL_receptor-like_sf"/>
</dbReference>
<dbReference type="CDD" id="cd00112">
    <property type="entry name" value="LDLa"/>
    <property type="match status" value="1"/>
</dbReference>
<evidence type="ECO:0000256" key="3">
    <source>
        <dbReference type="SAM" id="MobiDB-lite"/>
    </source>
</evidence>
<evidence type="ECO:0000256" key="2">
    <source>
        <dbReference type="PROSITE-ProRule" id="PRU00124"/>
    </source>
</evidence>
<evidence type="ECO:0000313" key="6">
    <source>
        <dbReference type="Proteomes" id="UP001378592"/>
    </source>
</evidence>
<keyword evidence="6" id="KW-1185">Reference proteome</keyword>
<dbReference type="Gene3D" id="4.10.400.10">
    <property type="entry name" value="Low-density Lipoprotein Receptor"/>
    <property type="match status" value="1"/>
</dbReference>
<dbReference type="EMBL" id="JAZDUA010000642">
    <property type="protein sequence ID" value="KAK7790341.1"/>
    <property type="molecule type" value="Genomic_DNA"/>
</dbReference>
<feature type="region of interest" description="Disordered" evidence="3">
    <location>
        <begin position="204"/>
        <end position="254"/>
    </location>
</feature>
<proteinExistence type="predicted"/>
<gene>
    <name evidence="5" type="ORF">R5R35_003689</name>
</gene>
<dbReference type="Proteomes" id="UP001378592">
    <property type="component" value="Unassembled WGS sequence"/>
</dbReference>
<organism evidence="5 6">
    <name type="scientific">Gryllus longicercus</name>
    <dbReference type="NCBI Taxonomy" id="2509291"/>
    <lineage>
        <taxon>Eukaryota</taxon>
        <taxon>Metazoa</taxon>
        <taxon>Ecdysozoa</taxon>
        <taxon>Arthropoda</taxon>
        <taxon>Hexapoda</taxon>
        <taxon>Insecta</taxon>
        <taxon>Pterygota</taxon>
        <taxon>Neoptera</taxon>
        <taxon>Polyneoptera</taxon>
        <taxon>Orthoptera</taxon>
        <taxon>Ensifera</taxon>
        <taxon>Gryllidea</taxon>
        <taxon>Grylloidea</taxon>
        <taxon>Gryllidae</taxon>
        <taxon>Gryllinae</taxon>
        <taxon>Gryllus</taxon>
    </lineage>
</organism>
<dbReference type="Pfam" id="PF00057">
    <property type="entry name" value="Ldl_recept_a"/>
    <property type="match status" value="1"/>
</dbReference>
<feature type="disulfide bond" evidence="2">
    <location>
        <begin position="87"/>
        <end position="105"/>
    </location>
</feature>